<dbReference type="InterPro" id="IPR025447">
    <property type="entry name" value="DUF4192"/>
</dbReference>
<accession>A0ABT1HKK2</accession>
<protein>
    <recommendedName>
        <fullName evidence="4">DUF4192 domain-containing protein</fullName>
    </recommendedName>
</protein>
<sequence>MGVGRHVHNLTVAPRRSPVTSSSGRRVADMTTDPRTVTFRDPGDLIAAVPAMVGFIPERSLVLLAFDASGTRIGVTMRHDLDLDADGIATEAMEVMIAHLCEICLRDNTSGVFALVIDDRFEIDAPSWDHLFALIDTGLDHLGLYTGFVVADMALGQPWRTRWGAMGTHGDRGILDDPRSSPMAVAHAVTTGRVVLRSRSQMVDSTARTTHCGDPSCTYAVDSRTKAAAVGLGESELLRRVLDAVLHGLDTHIGCTQLRVLEAAIRRPPVRDALLALAVSDVADAAEAVWAELTRRLRGGGRACAATLLGHLHYVRGDGAMAGVALDCALDSDVGHSLAALLDRSLRAGLRPSTLEELLPTSYAAADKLGVIMPAPAERAAG</sequence>
<name>A0ABT1HKK2_9NOCA</name>
<reference evidence="2 3" key="1">
    <citation type="submission" date="2022-06" db="EMBL/GenBank/DDBJ databases">
        <title>Genomic Encyclopedia of Archaeal and Bacterial Type Strains, Phase II (KMG-II): from individual species to whole genera.</title>
        <authorList>
            <person name="Goeker M."/>
        </authorList>
    </citation>
    <scope>NUCLEOTIDE SEQUENCE [LARGE SCALE GENOMIC DNA]</scope>
    <source>
        <strain evidence="2 3">DSM 44693</strain>
    </source>
</reference>
<proteinExistence type="predicted"/>
<feature type="region of interest" description="Disordered" evidence="1">
    <location>
        <begin position="1"/>
        <end position="28"/>
    </location>
</feature>
<evidence type="ECO:0000256" key="1">
    <source>
        <dbReference type="SAM" id="MobiDB-lite"/>
    </source>
</evidence>
<gene>
    <name evidence="2" type="ORF">LX13_004304</name>
</gene>
<keyword evidence="3" id="KW-1185">Reference proteome</keyword>
<comment type="caution">
    <text evidence="2">The sequence shown here is derived from an EMBL/GenBank/DDBJ whole genome shotgun (WGS) entry which is preliminary data.</text>
</comment>
<dbReference type="Proteomes" id="UP001206895">
    <property type="component" value="Unassembled WGS sequence"/>
</dbReference>
<evidence type="ECO:0000313" key="2">
    <source>
        <dbReference type="EMBL" id="MCP2178463.1"/>
    </source>
</evidence>
<evidence type="ECO:0008006" key="4">
    <source>
        <dbReference type="Google" id="ProtNLM"/>
    </source>
</evidence>
<organism evidence="2 3">
    <name type="scientific">Williamsia maris</name>
    <dbReference type="NCBI Taxonomy" id="72806"/>
    <lineage>
        <taxon>Bacteria</taxon>
        <taxon>Bacillati</taxon>
        <taxon>Actinomycetota</taxon>
        <taxon>Actinomycetes</taxon>
        <taxon>Mycobacteriales</taxon>
        <taxon>Nocardiaceae</taxon>
        <taxon>Williamsia</taxon>
    </lineage>
</organism>
<evidence type="ECO:0000313" key="3">
    <source>
        <dbReference type="Proteomes" id="UP001206895"/>
    </source>
</evidence>
<dbReference type="EMBL" id="JAMTCJ010000004">
    <property type="protein sequence ID" value="MCP2178463.1"/>
    <property type="molecule type" value="Genomic_DNA"/>
</dbReference>
<dbReference type="Pfam" id="PF13830">
    <property type="entry name" value="DUF4192"/>
    <property type="match status" value="1"/>
</dbReference>